<dbReference type="OrthoDB" id="2684984at2759"/>
<feature type="compositionally biased region" description="Low complexity" evidence="1">
    <location>
        <begin position="163"/>
        <end position="174"/>
    </location>
</feature>
<dbReference type="Proteomes" id="UP000683000">
    <property type="component" value="Unassembled WGS sequence"/>
</dbReference>
<dbReference type="EMBL" id="JAGFBS010000099">
    <property type="protein sequence ID" value="KAG6369203.1"/>
    <property type="molecule type" value="Genomic_DNA"/>
</dbReference>
<proteinExistence type="predicted"/>
<accession>A0A8I3A215</accession>
<dbReference type="AlphaFoldDB" id="A0A8I3A215"/>
<keyword evidence="3" id="KW-1185">Reference proteome</keyword>
<name>A0A8I3A215_9AGAM</name>
<gene>
    <name evidence="2" type="ORF">JVT61DRAFT_15638</name>
</gene>
<organism evidence="2 3">
    <name type="scientific">Boletus reticuloceps</name>
    <dbReference type="NCBI Taxonomy" id="495285"/>
    <lineage>
        <taxon>Eukaryota</taxon>
        <taxon>Fungi</taxon>
        <taxon>Dikarya</taxon>
        <taxon>Basidiomycota</taxon>
        <taxon>Agaricomycotina</taxon>
        <taxon>Agaricomycetes</taxon>
        <taxon>Agaricomycetidae</taxon>
        <taxon>Boletales</taxon>
        <taxon>Boletineae</taxon>
        <taxon>Boletaceae</taxon>
        <taxon>Boletoideae</taxon>
        <taxon>Boletus</taxon>
    </lineage>
</organism>
<evidence type="ECO:0000313" key="3">
    <source>
        <dbReference type="Proteomes" id="UP000683000"/>
    </source>
</evidence>
<evidence type="ECO:0000313" key="2">
    <source>
        <dbReference type="EMBL" id="KAG6369203.1"/>
    </source>
</evidence>
<protein>
    <submittedName>
        <fullName evidence="2">Uncharacterized protein</fullName>
    </submittedName>
</protein>
<evidence type="ECO:0000256" key="1">
    <source>
        <dbReference type="SAM" id="MobiDB-lite"/>
    </source>
</evidence>
<feature type="compositionally biased region" description="Polar residues" evidence="1">
    <location>
        <begin position="141"/>
        <end position="150"/>
    </location>
</feature>
<sequence>MTSPHTRLLGSLHEMLYLHYTSGIEAEMLRFEEVCEDDPLILGPEYVHVPEDKLPELGGELWWKVLPASVSLKEPTPSPSIGVPLSMVVQGPSSQPDQAAASHPKLVLRLNMGLRAQAKTGLKKKKKFKSSDLIDGHEDTQAGTSTTPVSLNHKGKGKEHVPAEQPESPEQLEPPEVVQVDLKPSPAHHRHDTLHRYAIHVKNMAGNAHGSPRTDVQVPKA</sequence>
<comment type="caution">
    <text evidence="2">The sequence shown here is derived from an EMBL/GenBank/DDBJ whole genome shotgun (WGS) entry which is preliminary data.</text>
</comment>
<feature type="compositionally biased region" description="Basic and acidic residues" evidence="1">
    <location>
        <begin position="129"/>
        <end position="140"/>
    </location>
</feature>
<feature type="region of interest" description="Disordered" evidence="1">
    <location>
        <begin position="119"/>
        <end position="174"/>
    </location>
</feature>
<reference evidence="2" key="1">
    <citation type="submission" date="2021-03" db="EMBL/GenBank/DDBJ databases">
        <title>Evolutionary innovations through gain and loss of genes in the ectomycorrhizal Boletales.</title>
        <authorList>
            <person name="Wu G."/>
            <person name="Miyauchi S."/>
            <person name="Morin E."/>
            <person name="Yang Z.-L."/>
            <person name="Xu J."/>
            <person name="Martin F.M."/>
        </authorList>
    </citation>
    <scope>NUCLEOTIDE SEQUENCE</scope>
    <source>
        <strain evidence="2">BR01</strain>
    </source>
</reference>